<name>A0A0R1QQH3_9LACO</name>
<dbReference type="PATRIC" id="fig|1423805.4.peg.480"/>
<dbReference type="Gene3D" id="3.40.50.880">
    <property type="match status" value="1"/>
</dbReference>
<dbReference type="RefSeq" id="WP_056965311.1">
    <property type="nucleotide sequence ID" value="NZ_AZFC01000035.1"/>
</dbReference>
<dbReference type="AlphaFoldDB" id="A0A0R1QQH3"/>
<dbReference type="InterPro" id="IPR029062">
    <property type="entry name" value="Class_I_gatase-like"/>
</dbReference>
<protein>
    <submittedName>
        <fullName evidence="2">4-methyl-5(B-hydroxyethyl)-thiazole monophosphate biosynthesis protein</fullName>
    </submittedName>
</protein>
<dbReference type="SUPFAM" id="SSF52317">
    <property type="entry name" value="Class I glutamine amidotransferase-like"/>
    <property type="match status" value="1"/>
</dbReference>
<sequence>MKKFLVMLYPGFCYFEVSALVEALAFEKDWTMTTVGAERRLYESEEHLQVMAQTDFSQVDPLKASLIILPGIDNYHVPLDDERNVAFLRRLDTVHRPVIAAMSSSPVLLAKAGLLTQTHFTGGIFEETYAKNPFIPKQNLQRQPVVIDNGIVTSSFQFFREFAIATLRTCGLKIGETAFAPARTDRSYTADELTYHYSED</sequence>
<accession>A0A0R1QQH3</accession>
<proteinExistence type="predicted"/>
<gene>
    <name evidence="2" type="ORF">FD37_GL000473</name>
</gene>
<dbReference type="Pfam" id="PF01965">
    <property type="entry name" value="DJ-1_PfpI"/>
    <property type="match status" value="1"/>
</dbReference>
<dbReference type="Proteomes" id="UP000051835">
    <property type="component" value="Unassembled WGS sequence"/>
</dbReference>
<comment type="caution">
    <text evidence="2">The sequence shown here is derived from an EMBL/GenBank/DDBJ whole genome shotgun (WGS) entry which is preliminary data.</text>
</comment>
<dbReference type="EMBL" id="AZFC01000035">
    <property type="protein sequence ID" value="KRL46992.1"/>
    <property type="molecule type" value="Genomic_DNA"/>
</dbReference>
<organism evidence="2 3">
    <name type="scientific">Levilactobacillus spicheri DSM 15429</name>
    <dbReference type="NCBI Taxonomy" id="1423805"/>
    <lineage>
        <taxon>Bacteria</taxon>
        <taxon>Bacillati</taxon>
        <taxon>Bacillota</taxon>
        <taxon>Bacilli</taxon>
        <taxon>Lactobacillales</taxon>
        <taxon>Lactobacillaceae</taxon>
        <taxon>Levilactobacillus</taxon>
    </lineage>
</organism>
<evidence type="ECO:0000313" key="2">
    <source>
        <dbReference type="EMBL" id="KRL46992.1"/>
    </source>
</evidence>
<reference evidence="2 3" key="1">
    <citation type="journal article" date="2015" name="Genome Announc.">
        <title>Expanding the biotechnology potential of lactobacilli through comparative genomics of 213 strains and associated genera.</title>
        <authorList>
            <person name="Sun Z."/>
            <person name="Harris H.M."/>
            <person name="McCann A."/>
            <person name="Guo C."/>
            <person name="Argimon S."/>
            <person name="Zhang W."/>
            <person name="Yang X."/>
            <person name="Jeffery I.B."/>
            <person name="Cooney J.C."/>
            <person name="Kagawa T.F."/>
            <person name="Liu W."/>
            <person name="Song Y."/>
            <person name="Salvetti E."/>
            <person name="Wrobel A."/>
            <person name="Rasinkangas P."/>
            <person name="Parkhill J."/>
            <person name="Rea M.C."/>
            <person name="O'Sullivan O."/>
            <person name="Ritari J."/>
            <person name="Douillard F.P."/>
            <person name="Paul Ross R."/>
            <person name="Yang R."/>
            <person name="Briner A.E."/>
            <person name="Felis G.E."/>
            <person name="de Vos W.M."/>
            <person name="Barrangou R."/>
            <person name="Klaenhammer T.R."/>
            <person name="Caufield P.W."/>
            <person name="Cui Y."/>
            <person name="Zhang H."/>
            <person name="O'Toole P.W."/>
        </authorList>
    </citation>
    <scope>NUCLEOTIDE SEQUENCE [LARGE SCALE GENOMIC DNA]</scope>
    <source>
        <strain evidence="2 3">DSM 15429</strain>
    </source>
</reference>
<evidence type="ECO:0000313" key="3">
    <source>
        <dbReference type="Proteomes" id="UP000051835"/>
    </source>
</evidence>
<feature type="domain" description="DJ-1/PfpI" evidence="1">
    <location>
        <begin position="2"/>
        <end position="163"/>
    </location>
</feature>
<dbReference type="InterPro" id="IPR002818">
    <property type="entry name" value="DJ-1/PfpI"/>
</dbReference>
<evidence type="ECO:0000259" key="1">
    <source>
        <dbReference type="Pfam" id="PF01965"/>
    </source>
</evidence>